<dbReference type="HAMAP" id="MF_01529">
    <property type="entry name" value="MFS_MdtH"/>
    <property type="match status" value="1"/>
</dbReference>
<keyword evidence="5 7" id="KW-1133">Transmembrane helix</keyword>
<gene>
    <name evidence="7" type="primary">mdtH</name>
    <name evidence="9" type="ORF">GA0061070_103842</name>
</gene>
<evidence type="ECO:0000256" key="6">
    <source>
        <dbReference type="ARBA" id="ARBA00023136"/>
    </source>
</evidence>
<dbReference type="InterPro" id="IPR011701">
    <property type="entry name" value="MFS"/>
</dbReference>
<name>A0A1C4FM63_9ENTR</name>
<evidence type="ECO:0000256" key="5">
    <source>
        <dbReference type="ARBA" id="ARBA00022989"/>
    </source>
</evidence>
<evidence type="ECO:0000256" key="4">
    <source>
        <dbReference type="ARBA" id="ARBA00022692"/>
    </source>
</evidence>
<feature type="transmembrane region" description="Helical" evidence="7">
    <location>
        <begin position="12"/>
        <end position="35"/>
    </location>
</feature>
<keyword evidence="4 7" id="KW-0812">Transmembrane</keyword>
<feature type="domain" description="Major facilitator superfamily (MFS) profile" evidence="8">
    <location>
        <begin position="4"/>
        <end position="392"/>
    </location>
</feature>
<feature type="transmembrane region" description="Helical" evidence="7">
    <location>
        <begin position="276"/>
        <end position="294"/>
    </location>
</feature>
<dbReference type="NCBIfam" id="NF008650">
    <property type="entry name" value="PRK11646.1"/>
    <property type="match status" value="1"/>
</dbReference>
<dbReference type="AlphaFoldDB" id="A0A1C4FM63"/>
<evidence type="ECO:0000313" key="9">
    <source>
        <dbReference type="EMBL" id="SCC56743.1"/>
    </source>
</evidence>
<evidence type="ECO:0000256" key="1">
    <source>
        <dbReference type="ARBA" id="ARBA00004651"/>
    </source>
</evidence>
<feature type="transmembrane region" description="Helical" evidence="7">
    <location>
        <begin position="337"/>
        <end position="357"/>
    </location>
</feature>
<dbReference type="CDD" id="cd17329">
    <property type="entry name" value="MFS_MdtH_MDR_like"/>
    <property type="match status" value="1"/>
</dbReference>
<dbReference type="GO" id="GO:0022857">
    <property type="term" value="F:transmembrane transporter activity"/>
    <property type="evidence" value="ECO:0007669"/>
    <property type="project" value="UniProtKB-UniRule"/>
</dbReference>
<feature type="transmembrane region" description="Helical" evidence="7">
    <location>
        <begin position="171"/>
        <end position="190"/>
    </location>
</feature>
<evidence type="ECO:0000256" key="7">
    <source>
        <dbReference type="HAMAP-Rule" id="MF_01529"/>
    </source>
</evidence>
<dbReference type="InterPro" id="IPR020846">
    <property type="entry name" value="MFS_dom"/>
</dbReference>
<evidence type="ECO:0000313" key="10">
    <source>
        <dbReference type="Proteomes" id="UP000198515"/>
    </source>
</evidence>
<comment type="subcellular location">
    <subcellularLocation>
        <location evidence="1 7">Cell membrane</location>
        <topology evidence="1 7">Multi-pass membrane protein</topology>
    </subcellularLocation>
</comment>
<feature type="transmembrane region" description="Helical" evidence="7">
    <location>
        <begin position="100"/>
        <end position="116"/>
    </location>
</feature>
<dbReference type="Pfam" id="PF07690">
    <property type="entry name" value="MFS_1"/>
    <property type="match status" value="1"/>
</dbReference>
<feature type="transmembrane region" description="Helical" evidence="7">
    <location>
        <begin position="369"/>
        <end position="388"/>
    </location>
</feature>
<feature type="transmembrane region" description="Helical" evidence="7">
    <location>
        <begin position="300"/>
        <end position="317"/>
    </location>
</feature>
<evidence type="ECO:0000259" key="8">
    <source>
        <dbReference type="PROSITE" id="PS50850"/>
    </source>
</evidence>
<evidence type="ECO:0000256" key="2">
    <source>
        <dbReference type="ARBA" id="ARBA00022448"/>
    </source>
</evidence>
<feature type="transmembrane region" description="Helical" evidence="7">
    <location>
        <begin position="247"/>
        <end position="264"/>
    </location>
</feature>
<accession>A0A1C4FM63</accession>
<keyword evidence="10" id="KW-1185">Reference proteome</keyword>
<dbReference type="OrthoDB" id="56516at2"/>
<dbReference type="InterPro" id="IPR036259">
    <property type="entry name" value="MFS_trans_sf"/>
</dbReference>
<keyword evidence="6 7" id="KW-0472">Membrane</keyword>
<dbReference type="GO" id="GO:0005886">
    <property type="term" value="C:plasma membrane"/>
    <property type="evidence" value="ECO:0007669"/>
    <property type="project" value="UniProtKB-SubCell"/>
</dbReference>
<feature type="transmembrane region" description="Helical" evidence="7">
    <location>
        <begin position="210"/>
        <end position="235"/>
    </location>
</feature>
<dbReference type="RefSeq" id="WP_090137275.1">
    <property type="nucleotide sequence ID" value="NZ_FMBC01000038.1"/>
</dbReference>
<dbReference type="InterPro" id="IPR022855">
    <property type="entry name" value="Multidrug-R_MdtH"/>
</dbReference>
<proteinExistence type="inferred from homology"/>
<organism evidence="9 10">
    <name type="scientific">Kosakonia oryziphila</name>
    <dbReference type="NCBI Taxonomy" id="1005667"/>
    <lineage>
        <taxon>Bacteria</taxon>
        <taxon>Pseudomonadati</taxon>
        <taxon>Pseudomonadota</taxon>
        <taxon>Gammaproteobacteria</taxon>
        <taxon>Enterobacterales</taxon>
        <taxon>Enterobacteriaceae</taxon>
        <taxon>Kosakonia</taxon>
    </lineage>
</organism>
<sequence length="402" mass="44125">MARISQARSLGKYFLLVDNMLVVLGFFVVFPLISIRFVDQLGWAALMVGIALGLRQFIQQGLGIFGGAIADRFGAKPLIVTGMLMRAGGFVAMGVAHEPWLLWLSCILSGLGGTLFDPPRSALVVKLVRPNQRSRFFSILMMQDSAGAVVGALLGSWLLQYDFRLVCATGALMFVLCAAFNAWLLPAWKLSTVKAPVREGLARVLHDKRFVTYVLTLTGYYMLAVQVMLMLPIMVNDIAGSPAAVKWMYAIEACLSLTLLYPIARWSEKRFRLEHRLMAGLLVMSFSLLPVGMVGTLQQLFTLICTFYIGSIIAEPARETLSAQLADARARGSYMGFSRLGLAFGGALGYAGGGWLFDVGKAFNQPELPWMMLGLIGLMTSMALLWQFGQKRIRPQMLEPGA</sequence>
<dbReference type="EMBL" id="FMBC01000038">
    <property type="protein sequence ID" value="SCC56743.1"/>
    <property type="molecule type" value="Genomic_DNA"/>
</dbReference>
<dbReference type="PANTHER" id="PTHR23517:SF2">
    <property type="entry name" value="MULTIDRUG RESISTANCE PROTEIN MDTH"/>
    <property type="match status" value="1"/>
</dbReference>
<dbReference type="Proteomes" id="UP000198515">
    <property type="component" value="Unassembled WGS sequence"/>
</dbReference>
<dbReference type="SUPFAM" id="SSF103473">
    <property type="entry name" value="MFS general substrate transporter"/>
    <property type="match status" value="1"/>
</dbReference>
<dbReference type="InterPro" id="IPR050171">
    <property type="entry name" value="MFS_Transporters"/>
</dbReference>
<feature type="transmembrane region" description="Helical" evidence="7">
    <location>
        <begin position="136"/>
        <end position="159"/>
    </location>
</feature>
<comment type="similarity">
    <text evidence="7">Belongs to the major facilitator superfamily. DHA1 family. MdtH (TC 2.A.1.2.21) subfamily.</text>
</comment>
<dbReference type="PROSITE" id="PS50850">
    <property type="entry name" value="MFS"/>
    <property type="match status" value="1"/>
</dbReference>
<keyword evidence="3 7" id="KW-1003">Cell membrane</keyword>
<dbReference type="PANTHER" id="PTHR23517">
    <property type="entry name" value="RESISTANCE PROTEIN MDTM, PUTATIVE-RELATED-RELATED"/>
    <property type="match status" value="1"/>
</dbReference>
<evidence type="ECO:0000256" key="3">
    <source>
        <dbReference type="ARBA" id="ARBA00022475"/>
    </source>
</evidence>
<reference evidence="10" key="1">
    <citation type="submission" date="2016-08" db="EMBL/GenBank/DDBJ databases">
        <authorList>
            <person name="Varghese N."/>
            <person name="Submissions Spin"/>
        </authorList>
    </citation>
    <scope>NUCLEOTIDE SEQUENCE [LARGE SCALE GENOMIC DNA]</scope>
    <source>
        <strain evidence="10">REICA_142</strain>
    </source>
</reference>
<protein>
    <recommendedName>
        <fullName evidence="7">Multidrug resistance protein MdtH</fullName>
    </recommendedName>
</protein>
<keyword evidence="2 7" id="KW-0813">Transport</keyword>
<dbReference type="Gene3D" id="1.20.1250.20">
    <property type="entry name" value="MFS general substrate transporter like domains"/>
    <property type="match status" value="1"/>
</dbReference>